<evidence type="ECO:0000313" key="3">
    <source>
        <dbReference type="EMBL" id="QQR34841.1"/>
    </source>
</evidence>
<feature type="transmembrane region" description="Helical" evidence="1">
    <location>
        <begin position="142"/>
        <end position="166"/>
    </location>
</feature>
<organism evidence="3 4">
    <name type="scientific">Devosia oryziradicis</name>
    <dbReference type="NCBI Taxonomy" id="2801335"/>
    <lineage>
        <taxon>Bacteria</taxon>
        <taxon>Pseudomonadati</taxon>
        <taxon>Pseudomonadota</taxon>
        <taxon>Alphaproteobacteria</taxon>
        <taxon>Hyphomicrobiales</taxon>
        <taxon>Devosiaceae</taxon>
        <taxon>Devosia</taxon>
    </lineage>
</organism>
<keyword evidence="1" id="KW-0812">Transmembrane</keyword>
<feature type="chain" id="PRO_5045776693" evidence="2">
    <location>
        <begin position="22"/>
        <end position="197"/>
    </location>
</feature>
<sequence length="197" mass="19678">MKMRLLLALAILLGSPGLAFAHTGIDHGAGFFHGLEHPIGGIDHILAMVAVGVFAFVLGGRALWLVPLSFVGMMIVGFALGVAQVDMPFVELGIALSSIVIGGAAALGRPMPVAAAMALVGVFAVFHGHAHGAEMPRAAGGLTYALGFVAATALLHLAGLAAAFGVAGLTARFGKTMARFAGAAFALGGAGILAGWL</sequence>
<dbReference type="InterPro" id="IPR007038">
    <property type="entry name" value="HupE_UreJ"/>
</dbReference>
<dbReference type="EMBL" id="CP068047">
    <property type="protein sequence ID" value="QQR34841.1"/>
    <property type="molecule type" value="Genomic_DNA"/>
</dbReference>
<keyword evidence="2" id="KW-0732">Signal</keyword>
<feature type="transmembrane region" description="Helical" evidence="1">
    <location>
        <begin position="37"/>
        <end position="57"/>
    </location>
</feature>
<evidence type="ECO:0000256" key="2">
    <source>
        <dbReference type="SAM" id="SignalP"/>
    </source>
</evidence>
<proteinExistence type="predicted"/>
<dbReference type="Proteomes" id="UP000595460">
    <property type="component" value="Chromosome"/>
</dbReference>
<feature type="transmembrane region" description="Helical" evidence="1">
    <location>
        <begin position="113"/>
        <end position="130"/>
    </location>
</feature>
<keyword evidence="4" id="KW-1185">Reference proteome</keyword>
<evidence type="ECO:0000256" key="1">
    <source>
        <dbReference type="SAM" id="Phobius"/>
    </source>
</evidence>
<feature type="transmembrane region" description="Helical" evidence="1">
    <location>
        <begin position="64"/>
        <end position="83"/>
    </location>
</feature>
<evidence type="ECO:0000313" key="4">
    <source>
        <dbReference type="Proteomes" id="UP000595460"/>
    </source>
</evidence>
<dbReference type="RefSeq" id="WP_201653295.1">
    <property type="nucleotide sequence ID" value="NZ_CP068047.1"/>
</dbReference>
<gene>
    <name evidence="3" type="ORF">JI749_10650</name>
</gene>
<feature type="signal peptide" evidence="2">
    <location>
        <begin position="1"/>
        <end position="21"/>
    </location>
</feature>
<dbReference type="Pfam" id="PF04955">
    <property type="entry name" value="HupE_UreJ"/>
    <property type="match status" value="1"/>
</dbReference>
<name>A0ABX7BYF3_9HYPH</name>
<protein>
    <submittedName>
        <fullName evidence="3">HupE/UreJ family protein</fullName>
    </submittedName>
</protein>
<accession>A0ABX7BYF3</accession>
<reference evidence="3 4" key="1">
    <citation type="submission" date="2021-01" db="EMBL/GenBank/DDBJ databases">
        <title>Genome seq and assembly of Devosia sp. G19.</title>
        <authorList>
            <person name="Chhetri G."/>
        </authorList>
    </citation>
    <scope>NUCLEOTIDE SEQUENCE [LARGE SCALE GENOMIC DNA]</scope>
    <source>
        <strain evidence="3 4">G19</strain>
    </source>
</reference>
<keyword evidence="1" id="KW-1133">Transmembrane helix</keyword>
<dbReference type="PIRSF" id="PIRSF016919">
    <property type="entry name" value="HupE_UreJ"/>
    <property type="match status" value="1"/>
</dbReference>
<keyword evidence="1" id="KW-0472">Membrane</keyword>
<feature type="transmembrane region" description="Helical" evidence="1">
    <location>
        <begin position="178"/>
        <end position="196"/>
    </location>
</feature>